<evidence type="ECO:0000256" key="1">
    <source>
        <dbReference type="ARBA" id="ARBA00008226"/>
    </source>
</evidence>
<feature type="domain" description="Aminoacyl-transfer RNA synthetases class-II family profile" evidence="11">
    <location>
        <begin position="19"/>
        <end position="317"/>
    </location>
</feature>
<dbReference type="Gene3D" id="3.30.930.10">
    <property type="entry name" value="Bira Bifunctional Protein, Domain 2"/>
    <property type="match status" value="1"/>
</dbReference>
<evidence type="ECO:0000256" key="8">
    <source>
        <dbReference type="ARBA" id="ARBA00047639"/>
    </source>
</evidence>
<feature type="binding site" evidence="10">
    <location>
        <position position="255"/>
    </location>
    <ligand>
        <name>L-histidine</name>
        <dbReference type="ChEBI" id="CHEBI:57595"/>
    </ligand>
</feature>
<dbReference type="InterPro" id="IPR004516">
    <property type="entry name" value="HisRS/HisZ"/>
</dbReference>
<dbReference type="NCBIfam" id="TIGR00442">
    <property type="entry name" value="hisS"/>
    <property type="match status" value="1"/>
</dbReference>
<dbReference type="EMBL" id="CP027019">
    <property type="protein sequence ID" value="AVP49158.1"/>
    <property type="molecule type" value="Genomic_DNA"/>
</dbReference>
<keyword evidence="3 9" id="KW-0436">Ligase</keyword>
<organism evidence="12 13">
    <name type="scientific">Williamsoniiplasma luminosum</name>
    <dbReference type="NCBI Taxonomy" id="214888"/>
    <lineage>
        <taxon>Bacteria</taxon>
        <taxon>Bacillati</taxon>
        <taxon>Mycoplasmatota</taxon>
        <taxon>Mollicutes</taxon>
        <taxon>Entomoplasmatales</taxon>
        <taxon>Williamsoniiplasma</taxon>
    </lineage>
</organism>
<dbReference type="SUPFAM" id="SSF52954">
    <property type="entry name" value="Class II aaRS ABD-related"/>
    <property type="match status" value="1"/>
</dbReference>
<proteinExistence type="inferred from homology"/>
<comment type="catalytic activity">
    <reaction evidence="8 9">
        <text>tRNA(His) + L-histidine + ATP = L-histidyl-tRNA(His) + AMP + diphosphate + H(+)</text>
        <dbReference type="Rhea" id="RHEA:17313"/>
        <dbReference type="Rhea" id="RHEA-COMP:9665"/>
        <dbReference type="Rhea" id="RHEA-COMP:9689"/>
        <dbReference type="ChEBI" id="CHEBI:15378"/>
        <dbReference type="ChEBI" id="CHEBI:30616"/>
        <dbReference type="ChEBI" id="CHEBI:33019"/>
        <dbReference type="ChEBI" id="CHEBI:57595"/>
        <dbReference type="ChEBI" id="CHEBI:78442"/>
        <dbReference type="ChEBI" id="CHEBI:78527"/>
        <dbReference type="ChEBI" id="CHEBI:456215"/>
        <dbReference type="EC" id="6.1.1.21"/>
    </reaction>
</comment>
<dbReference type="InterPro" id="IPR004154">
    <property type="entry name" value="Anticodon-bd"/>
</dbReference>
<dbReference type="Pfam" id="PF03129">
    <property type="entry name" value="HGTP_anticodon"/>
    <property type="match status" value="1"/>
</dbReference>
<dbReference type="PIRSF" id="PIRSF001549">
    <property type="entry name" value="His-tRNA_synth"/>
    <property type="match status" value="1"/>
</dbReference>
<feature type="binding site" evidence="10">
    <location>
        <begin position="80"/>
        <end position="82"/>
    </location>
    <ligand>
        <name>L-histidine</name>
        <dbReference type="ChEBI" id="CHEBI:57595"/>
    </ligand>
</feature>
<comment type="similarity">
    <text evidence="1 9">Belongs to the class-II aminoacyl-tRNA synthetase family.</text>
</comment>
<evidence type="ECO:0000256" key="5">
    <source>
        <dbReference type="ARBA" id="ARBA00022840"/>
    </source>
</evidence>
<dbReference type="CDD" id="cd00773">
    <property type="entry name" value="HisRS-like_core"/>
    <property type="match status" value="1"/>
</dbReference>
<protein>
    <recommendedName>
        <fullName evidence="9">Histidine--tRNA ligase</fullName>
        <ecNumber evidence="9">6.1.1.21</ecNumber>
    </recommendedName>
    <alternativeName>
        <fullName evidence="9">Histidyl-tRNA synthetase</fullName>
        <shortName evidence="9">HisRS</shortName>
    </alternativeName>
</protein>
<dbReference type="GO" id="GO:0006427">
    <property type="term" value="P:histidyl-tRNA aminoacylation"/>
    <property type="evidence" value="ECO:0007669"/>
    <property type="project" value="UniProtKB-UniRule"/>
</dbReference>
<keyword evidence="4 9" id="KW-0547">Nucleotide-binding</keyword>
<dbReference type="Gene3D" id="3.40.50.800">
    <property type="entry name" value="Anticodon-binding domain"/>
    <property type="match status" value="1"/>
</dbReference>
<evidence type="ECO:0000256" key="2">
    <source>
        <dbReference type="ARBA" id="ARBA00022490"/>
    </source>
</evidence>
<dbReference type="PROSITE" id="PS50862">
    <property type="entry name" value="AA_TRNA_LIGASE_II"/>
    <property type="match status" value="1"/>
</dbReference>
<sequence>MIQKPRGTQDIFEIKSKQYNDLENTIINVLKTYNLNEIRTPIFEAKELFVRSVGETSDVVSKEMYEFFDKKGREFVLRPEGTAPIVRSLIENKLYAPEFLPLKLYYVGPMFRYERPQTGRYRQFEQIGVEILGVDSVYQDIEILAMLDSITKAIKIDTKVELDLNYLVTGKQREIYIKELTKFLVDFDDLCDDCEVRIHKNPLRTLDCKIDFNKFKTAPKMTSFLSKEDEQRFQQILEAGKKIGLKININQRLVRGLDYYTGLIFELKYLESSLGSQSTIIAGGRYNNLVKDLDGPDLPAIGFAMGVERLILILEENQINLNHDHGIDLYTIALSSEAMILNLEIIRDLRNNDIRVETDYLNRSLKSNFKQAEKLQAKNVIVIGDNEIKTQKIVIKNQINKAQTEVKISDLVEEMKAGK</sequence>
<evidence type="ECO:0000256" key="7">
    <source>
        <dbReference type="ARBA" id="ARBA00023146"/>
    </source>
</evidence>
<reference evidence="13" key="1">
    <citation type="submission" date="2018-02" db="EMBL/GenBank/DDBJ databases">
        <title>Firefly genomes illuminate parallel origins of bioluminescence in beetles.</title>
        <authorList>
            <person name="Fallon T.R."/>
            <person name="Lower S.E.S."/>
            <person name="Behringer M."/>
            <person name="Weng J.-K."/>
        </authorList>
    </citation>
    <scope>NUCLEOTIDE SEQUENCE [LARGE SCALE GENOMIC DNA]</scope>
</reference>
<evidence type="ECO:0000313" key="12">
    <source>
        <dbReference type="EMBL" id="AVP49158.1"/>
    </source>
</evidence>
<feature type="binding site" evidence="10">
    <location>
        <position position="126"/>
    </location>
    <ligand>
        <name>L-histidine</name>
        <dbReference type="ChEBI" id="CHEBI:57595"/>
    </ligand>
</feature>
<evidence type="ECO:0000256" key="6">
    <source>
        <dbReference type="ARBA" id="ARBA00022917"/>
    </source>
</evidence>
<dbReference type="GO" id="GO:0005524">
    <property type="term" value="F:ATP binding"/>
    <property type="evidence" value="ECO:0007669"/>
    <property type="project" value="UniProtKB-UniRule"/>
</dbReference>
<evidence type="ECO:0000256" key="3">
    <source>
        <dbReference type="ARBA" id="ARBA00022598"/>
    </source>
</evidence>
<dbReference type="Proteomes" id="UP000239250">
    <property type="component" value="Chromosome"/>
</dbReference>
<keyword evidence="5 9" id="KW-0067">ATP-binding</keyword>
<evidence type="ECO:0000256" key="10">
    <source>
        <dbReference type="PIRSR" id="PIRSR001549-1"/>
    </source>
</evidence>
<dbReference type="AlphaFoldDB" id="A0A2S0NJG9"/>
<feature type="binding site" evidence="10">
    <location>
        <position position="130"/>
    </location>
    <ligand>
        <name>L-histidine</name>
        <dbReference type="ChEBI" id="CHEBI:57595"/>
    </ligand>
</feature>
<dbReference type="GO" id="GO:0005737">
    <property type="term" value="C:cytoplasm"/>
    <property type="evidence" value="ECO:0007669"/>
    <property type="project" value="UniProtKB-SubCell"/>
</dbReference>
<keyword evidence="7 9" id="KW-0030">Aminoacyl-tRNA synthetase</keyword>
<dbReference type="InterPro" id="IPR045864">
    <property type="entry name" value="aa-tRNA-synth_II/BPL/LPL"/>
</dbReference>
<feature type="binding site" evidence="10">
    <location>
        <begin position="259"/>
        <end position="260"/>
    </location>
    <ligand>
        <name>L-histidine</name>
        <dbReference type="ChEBI" id="CHEBI:57595"/>
    </ligand>
</feature>
<dbReference type="InterPro" id="IPR036621">
    <property type="entry name" value="Anticodon-bd_dom_sf"/>
</dbReference>
<comment type="subunit">
    <text evidence="9">Homodimer.</text>
</comment>
<dbReference type="InterPro" id="IPR033656">
    <property type="entry name" value="HisRS_anticodon"/>
</dbReference>
<gene>
    <name evidence="9" type="primary">hisS</name>
    <name evidence="12" type="ORF">C5T88_00985</name>
</gene>
<dbReference type="Pfam" id="PF13393">
    <property type="entry name" value="tRNA-synt_His"/>
    <property type="match status" value="2"/>
</dbReference>
<feature type="binding site" evidence="10">
    <location>
        <position position="112"/>
    </location>
    <ligand>
        <name>L-histidine</name>
        <dbReference type="ChEBI" id="CHEBI:57595"/>
    </ligand>
</feature>
<dbReference type="InterPro" id="IPR015807">
    <property type="entry name" value="His-tRNA-ligase"/>
</dbReference>
<keyword evidence="2 9" id="KW-0963">Cytoplasm</keyword>
<dbReference type="PANTHER" id="PTHR43707:SF1">
    <property type="entry name" value="HISTIDINE--TRNA LIGASE, MITOCHONDRIAL-RELATED"/>
    <property type="match status" value="1"/>
</dbReference>
<dbReference type="RefSeq" id="WP_303662497.1">
    <property type="nucleotide sequence ID" value="NZ_CP027019.1"/>
</dbReference>
<name>A0A2S0NJG9_9MOLU</name>
<dbReference type="SUPFAM" id="SSF55681">
    <property type="entry name" value="Class II aaRS and biotin synthetases"/>
    <property type="match status" value="1"/>
</dbReference>
<evidence type="ECO:0000256" key="9">
    <source>
        <dbReference type="HAMAP-Rule" id="MF_00127"/>
    </source>
</evidence>
<evidence type="ECO:0000313" key="13">
    <source>
        <dbReference type="Proteomes" id="UP000239250"/>
    </source>
</evidence>
<dbReference type="EC" id="6.1.1.21" evidence="9"/>
<evidence type="ECO:0000259" key="11">
    <source>
        <dbReference type="PROSITE" id="PS50862"/>
    </source>
</evidence>
<accession>A0A2S0NJG9</accession>
<comment type="subcellular location">
    <subcellularLocation>
        <location evidence="9">Cytoplasm</location>
    </subcellularLocation>
</comment>
<dbReference type="InterPro" id="IPR041715">
    <property type="entry name" value="HisRS-like_core"/>
</dbReference>
<dbReference type="CDD" id="cd00859">
    <property type="entry name" value="HisRS_anticodon"/>
    <property type="match status" value="1"/>
</dbReference>
<evidence type="ECO:0000256" key="4">
    <source>
        <dbReference type="ARBA" id="ARBA00022741"/>
    </source>
</evidence>
<dbReference type="HAMAP" id="MF_00127">
    <property type="entry name" value="His_tRNA_synth"/>
    <property type="match status" value="1"/>
</dbReference>
<dbReference type="PANTHER" id="PTHR43707">
    <property type="entry name" value="HISTIDYL-TRNA SYNTHETASE"/>
    <property type="match status" value="1"/>
</dbReference>
<dbReference type="InterPro" id="IPR006195">
    <property type="entry name" value="aa-tRNA-synth_II"/>
</dbReference>
<dbReference type="GO" id="GO:0004821">
    <property type="term" value="F:histidine-tRNA ligase activity"/>
    <property type="evidence" value="ECO:0007669"/>
    <property type="project" value="UniProtKB-UniRule"/>
</dbReference>
<keyword evidence="6 9" id="KW-0648">Protein biosynthesis</keyword>